<keyword evidence="12" id="KW-0732">Signal</keyword>
<dbReference type="NCBIfam" id="TIGR01783">
    <property type="entry name" value="TonB-siderophor"/>
    <property type="match status" value="1"/>
</dbReference>
<evidence type="ECO:0000256" key="7">
    <source>
        <dbReference type="ARBA" id="ARBA00023136"/>
    </source>
</evidence>
<sequence length="778" mass="83987">MIMMRCLFLSGRCRRHILLATVVVVAGAGAAPVYAAETPVAKVSAKPASAAARNARSADTLPQSAGSAAVVPPTATVAAASTPQAETGTTPANADEQILVKAKRRNQMEVISGGQLGALGTKKGLDVPFNIRSYTSSLILNQQSQTLGQVLENDPSVRTTYGYGNFSEMFIIRGFPVYGDDVAINGLYGITPRQLVSPQLYDQVQVLNGASAFLNGAAPGGTGIGGNINLMFKHAENTPITRITGDYTSKATGGGSVDLGRRFGQDKAYGLRLNVAGLSGQGSIDHERRHSAALGADFDWHDDRTRISVDMNYQNQGVEWGRPGVFLGSGVTKVPRVPSAARNYGQAWTYNELNYIFGMLNVEHDFSKHLTAYAAFGGMGGNEKGDYSSLTISGGRTGDGTSGSMYVPVVQTNESTRAGVRAHFNTGPVKHEMNAGGSGLWEEFDTAYAMAWGSSIATNLYHPNYAAPLEQNFVGGDINNPKRNSQTRLYSLYFSDTMSFWHDRIALTAGFRYQNMLINGYDYNGGGLTAHYNRDAITPVVGLVIHPTRRTSIYFNRIEGLAQGPTASGSNVVNLGQIFPPYKSVQYEIGAKYDIGRFTTTLAFYQTSQPNSYTAPYGTEGALIFRADGKQRNRGAELSINGQILPGLRFNGGATLIDAQLRRTEGGVDNGHTAIGVPNYTINGNLEYDLPFLKGGTVVGRVVNTGKQWVNTANTLHLPVWTRFDLGVRYTFAVQHKPLTLRFGVDNIANTRYWSSAFNGYLLQGLPRTFKFSFTADL</sequence>
<dbReference type="SUPFAM" id="SSF56935">
    <property type="entry name" value="Porins"/>
    <property type="match status" value="1"/>
</dbReference>
<keyword evidence="7 10" id="KW-0472">Membrane</keyword>
<keyword evidence="8 15" id="KW-0675">Receptor</keyword>
<dbReference type="InterPro" id="IPR036942">
    <property type="entry name" value="Beta-barrel_TonB_sf"/>
</dbReference>
<keyword evidence="4 10" id="KW-1134">Transmembrane beta strand</keyword>
<dbReference type="GO" id="GO:0015344">
    <property type="term" value="F:siderophore uptake transmembrane transporter activity"/>
    <property type="evidence" value="ECO:0007669"/>
    <property type="project" value="TreeGrafter"/>
</dbReference>
<dbReference type="Gene3D" id="2.40.170.20">
    <property type="entry name" value="TonB-dependent receptor, beta-barrel domain"/>
    <property type="match status" value="1"/>
</dbReference>
<evidence type="ECO:0000259" key="14">
    <source>
        <dbReference type="Pfam" id="PF07715"/>
    </source>
</evidence>
<dbReference type="GO" id="GO:0009279">
    <property type="term" value="C:cell outer membrane"/>
    <property type="evidence" value="ECO:0007669"/>
    <property type="project" value="UniProtKB-SubCell"/>
</dbReference>
<dbReference type="InterPro" id="IPR039426">
    <property type="entry name" value="TonB-dep_rcpt-like"/>
</dbReference>
<keyword evidence="6 11" id="KW-0798">TonB box</keyword>
<feature type="domain" description="TonB-dependent receptor plug" evidence="14">
    <location>
        <begin position="126"/>
        <end position="222"/>
    </location>
</feature>
<keyword evidence="5 10" id="KW-0812">Transmembrane</keyword>
<dbReference type="Proteomes" id="UP000004319">
    <property type="component" value="Unassembled WGS sequence"/>
</dbReference>
<dbReference type="PROSITE" id="PS52016">
    <property type="entry name" value="TONB_DEPENDENT_REC_3"/>
    <property type="match status" value="1"/>
</dbReference>
<feature type="domain" description="TonB-dependent receptor-like beta-barrel" evidence="13">
    <location>
        <begin position="299"/>
        <end position="748"/>
    </location>
</feature>
<keyword evidence="9 10" id="KW-0998">Cell outer membrane</keyword>
<dbReference type="CDD" id="cd01347">
    <property type="entry name" value="ligand_gated_channel"/>
    <property type="match status" value="1"/>
</dbReference>
<evidence type="ECO:0000259" key="13">
    <source>
        <dbReference type="Pfam" id="PF00593"/>
    </source>
</evidence>
<dbReference type="GO" id="GO:0015891">
    <property type="term" value="P:siderophore transport"/>
    <property type="evidence" value="ECO:0007669"/>
    <property type="project" value="InterPro"/>
</dbReference>
<dbReference type="PANTHER" id="PTHR32552:SF82">
    <property type="entry name" value="FCUA PROTEIN"/>
    <property type="match status" value="1"/>
</dbReference>
<evidence type="ECO:0000256" key="6">
    <source>
        <dbReference type="ARBA" id="ARBA00023077"/>
    </source>
</evidence>
<dbReference type="AlphaFoldDB" id="F7VD59"/>
<feature type="signal peptide" evidence="12">
    <location>
        <begin position="1"/>
        <end position="35"/>
    </location>
</feature>
<accession>F7VD59</accession>
<comment type="similarity">
    <text evidence="2 10 11">Belongs to the TonB-dependent receptor family.</text>
</comment>
<evidence type="ECO:0000256" key="1">
    <source>
        <dbReference type="ARBA" id="ARBA00004571"/>
    </source>
</evidence>
<dbReference type="InterPro" id="IPR012910">
    <property type="entry name" value="Plug_dom"/>
</dbReference>
<protein>
    <submittedName>
        <fullName evidence="15">Ferrichrome siderophore receptor FcuA</fullName>
    </submittedName>
</protein>
<dbReference type="Pfam" id="PF07715">
    <property type="entry name" value="Plug"/>
    <property type="match status" value="1"/>
</dbReference>
<evidence type="ECO:0000313" key="15">
    <source>
        <dbReference type="EMBL" id="GAA08304.1"/>
    </source>
</evidence>
<feature type="chain" id="PRO_5003370102" evidence="12">
    <location>
        <begin position="36"/>
        <end position="778"/>
    </location>
</feature>
<evidence type="ECO:0000256" key="12">
    <source>
        <dbReference type="SAM" id="SignalP"/>
    </source>
</evidence>
<reference evidence="15 16" key="1">
    <citation type="journal article" date="2011" name="Biochem. Biophys. Res. Commun.">
        <title>Increased number of Arginine-based salt bridges contributes to the thermotolerance of thermotolerant acetic acid bacteria, Acetobacter tropicalis SKU1100.</title>
        <authorList>
            <person name="Matsutani M."/>
            <person name="Hirakawa H."/>
            <person name="Nishikura M."/>
            <person name="Soemphol W."/>
            <person name="Ali I.A.I."/>
            <person name="Yakushi T."/>
            <person name="Matsushita K."/>
        </authorList>
    </citation>
    <scope>NUCLEOTIDE SEQUENCE [LARGE SCALE GENOMIC DNA]</scope>
    <source>
        <strain evidence="15 16">NBRC 101654</strain>
    </source>
</reference>
<dbReference type="InterPro" id="IPR037066">
    <property type="entry name" value="Plug_dom_sf"/>
</dbReference>
<dbReference type="Gene3D" id="2.170.130.10">
    <property type="entry name" value="TonB-dependent receptor, plug domain"/>
    <property type="match status" value="1"/>
</dbReference>
<evidence type="ECO:0000256" key="4">
    <source>
        <dbReference type="ARBA" id="ARBA00022452"/>
    </source>
</evidence>
<organism evidence="15 16">
    <name type="scientific">Acetobacter tropicalis NBRC 101654</name>
    <dbReference type="NCBI Taxonomy" id="749388"/>
    <lineage>
        <taxon>Bacteria</taxon>
        <taxon>Pseudomonadati</taxon>
        <taxon>Pseudomonadota</taxon>
        <taxon>Alphaproteobacteria</taxon>
        <taxon>Acetobacterales</taxon>
        <taxon>Acetobacteraceae</taxon>
        <taxon>Acetobacter</taxon>
    </lineage>
</organism>
<comment type="caution">
    <text evidence="15">The sequence shown here is derived from an EMBL/GenBank/DDBJ whole genome shotgun (WGS) entry which is preliminary data.</text>
</comment>
<evidence type="ECO:0000256" key="2">
    <source>
        <dbReference type="ARBA" id="ARBA00009810"/>
    </source>
</evidence>
<proteinExistence type="inferred from homology"/>
<dbReference type="RefSeq" id="WP_006558324.1">
    <property type="nucleotide sequence ID" value="NZ_BABS01000029.1"/>
</dbReference>
<evidence type="ECO:0000256" key="9">
    <source>
        <dbReference type="ARBA" id="ARBA00023237"/>
    </source>
</evidence>
<keyword evidence="3 10" id="KW-0813">Transport</keyword>
<dbReference type="GO" id="GO:0038023">
    <property type="term" value="F:signaling receptor activity"/>
    <property type="evidence" value="ECO:0007669"/>
    <property type="project" value="InterPro"/>
</dbReference>
<name>F7VD59_9PROT</name>
<dbReference type="PANTHER" id="PTHR32552">
    <property type="entry name" value="FERRICHROME IRON RECEPTOR-RELATED"/>
    <property type="match status" value="1"/>
</dbReference>
<evidence type="ECO:0000256" key="10">
    <source>
        <dbReference type="PROSITE-ProRule" id="PRU01360"/>
    </source>
</evidence>
<evidence type="ECO:0000256" key="8">
    <source>
        <dbReference type="ARBA" id="ARBA00023170"/>
    </source>
</evidence>
<gene>
    <name evidence="15" type="ORF">ATPR_1308</name>
</gene>
<dbReference type="InterPro" id="IPR010105">
    <property type="entry name" value="TonB_sidphr_rcpt"/>
</dbReference>
<evidence type="ECO:0000256" key="5">
    <source>
        <dbReference type="ARBA" id="ARBA00022692"/>
    </source>
</evidence>
<dbReference type="InterPro" id="IPR000531">
    <property type="entry name" value="Beta-barrel_TonB"/>
</dbReference>
<evidence type="ECO:0000256" key="3">
    <source>
        <dbReference type="ARBA" id="ARBA00022448"/>
    </source>
</evidence>
<dbReference type="Pfam" id="PF00593">
    <property type="entry name" value="TonB_dep_Rec_b-barrel"/>
    <property type="match status" value="1"/>
</dbReference>
<evidence type="ECO:0000256" key="11">
    <source>
        <dbReference type="RuleBase" id="RU003357"/>
    </source>
</evidence>
<dbReference type="EMBL" id="BABS01000029">
    <property type="protein sequence ID" value="GAA08304.1"/>
    <property type="molecule type" value="Genomic_DNA"/>
</dbReference>
<evidence type="ECO:0000313" key="16">
    <source>
        <dbReference type="Proteomes" id="UP000004319"/>
    </source>
</evidence>
<comment type="subcellular location">
    <subcellularLocation>
        <location evidence="1 10">Cell outer membrane</location>
        <topology evidence="1 10">Multi-pass membrane protein</topology>
    </subcellularLocation>
</comment>